<proteinExistence type="predicted"/>
<evidence type="ECO:0000313" key="1">
    <source>
        <dbReference type="EMBL" id="MCE5166906.1"/>
    </source>
</evidence>
<comment type="caution">
    <text evidence="1">The sequence shown here is derived from an EMBL/GenBank/DDBJ whole genome shotgun (WGS) entry which is preliminary data.</text>
</comment>
<accession>A0ABS8Y6D0</accession>
<name>A0ABS8Y6D0_DATST</name>
<gene>
    <name evidence="1" type="ORF">HAX54_029305</name>
</gene>
<dbReference type="Proteomes" id="UP000823775">
    <property type="component" value="Unassembled WGS sequence"/>
</dbReference>
<keyword evidence="2" id="KW-1185">Reference proteome</keyword>
<evidence type="ECO:0000313" key="2">
    <source>
        <dbReference type="Proteomes" id="UP000823775"/>
    </source>
</evidence>
<dbReference type="EMBL" id="JACEIK010036302">
    <property type="protein sequence ID" value="MCE5166906.1"/>
    <property type="molecule type" value="Genomic_DNA"/>
</dbReference>
<reference evidence="1 2" key="1">
    <citation type="journal article" date="2021" name="BMC Genomics">
        <title>Datura genome reveals duplications of psychoactive alkaloid biosynthetic genes and high mutation rate following tissue culture.</title>
        <authorList>
            <person name="Rajewski A."/>
            <person name="Carter-House D."/>
            <person name="Stajich J."/>
            <person name="Litt A."/>
        </authorList>
    </citation>
    <scope>NUCLEOTIDE SEQUENCE [LARGE SCALE GENOMIC DNA]</scope>
    <source>
        <strain evidence="1">AR-01</strain>
    </source>
</reference>
<feature type="non-terminal residue" evidence="1">
    <location>
        <position position="65"/>
    </location>
</feature>
<sequence length="65" mass="7337">MNKITEHEDEARNLKEDFSPLAMRLFKDYRHIAQGCIIEFNGDNGFALAAFEVNDYSGVGLTSIL</sequence>
<organism evidence="1 2">
    <name type="scientific">Datura stramonium</name>
    <name type="common">Jimsonweed</name>
    <name type="synonym">Common thornapple</name>
    <dbReference type="NCBI Taxonomy" id="4076"/>
    <lineage>
        <taxon>Eukaryota</taxon>
        <taxon>Viridiplantae</taxon>
        <taxon>Streptophyta</taxon>
        <taxon>Embryophyta</taxon>
        <taxon>Tracheophyta</taxon>
        <taxon>Spermatophyta</taxon>
        <taxon>Magnoliopsida</taxon>
        <taxon>eudicotyledons</taxon>
        <taxon>Gunneridae</taxon>
        <taxon>Pentapetalae</taxon>
        <taxon>asterids</taxon>
        <taxon>lamiids</taxon>
        <taxon>Solanales</taxon>
        <taxon>Solanaceae</taxon>
        <taxon>Solanoideae</taxon>
        <taxon>Datureae</taxon>
        <taxon>Datura</taxon>
    </lineage>
</organism>
<protein>
    <submittedName>
        <fullName evidence="1">Uncharacterized protein</fullName>
    </submittedName>
</protein>